<proteinExistence type="predicted"/>
<keyword evidence="1" id="KW-0472">Membrane</keyword>
<sequence length="117" mass="12338">MRSLRVNWLAAWAIAISVAAVLVHREQMFSMYWWIGSIGAAVFVLIGTAHRHFAGNTAFAAILASGVAVYVGLEPSSIGFAVISGAAAGALACILVLALHRSRGVAKGKKNEHHTEV</sequence>
<organism evidence="2 3">
    <name type="scientific">Piscinibacter gummiphilus</name>
    <dbReference type="NCBI Taxonomy" id="946333"/>
    <lineage>
        <taxon>Bacteria</taxon>
        <taxon>Pseudomonadati</taxon>
        <taxon>Pseudomonadota</taxon>
        <taxon>Betaproteobacteria</taxon>
        <taxon>Burkholderiales</taxon>
        <taxon>Sphaerotilaceae</taxon>
        <taxon>Piscinibacter</taxon>
    </lineage>
</organism>
<protein>
    <recommendedName>
        <fullName evidence="4">SPW repeat-containing protein</fullName>
    </recommendedName>
</protein>
<evidence type="ECO:0000313" key="3">
    <source>
        <dbReference type="Proteomes" id="UP001303946"/>
    </source>
</evidence>
<keyword evidence="3" id="KW-1185">Reference proteome</keyword>
<feature type="transmembrane region" description="Helical" evidence="1">
    <location>
        <begin position="29"/>
        <end position="46"/>
    </location>
</feature>
<dbReference type="Proteomes" id="UP001303946">
    <property type="component" value="Plasmid unnamed1"/>
</dbReference>
<accession>A0ABZ0D237</accession>
<evidence type="ECO:0008006" key="4">
    <source>
        <dbReference type="Google" id="ProtNLM"/>
    </source>
</evidence>
<evidence type="ECO:0000313" key="2">
    <source>
        <dbReference type="EMBL" id="WOB11237.1"/>
    </source>
</evidence>
<name>A0ABZ0D237_9BURK</name>
<gene>
    <name evidence="2" type="ORF">RXV79_26765</name>
</gene>
<keyword evidence="1" id="KW-0812">Transmembrane</keyword>
<dbReference type="RefSeq" id="WP_316704439.1">
    <property type="nucleotide sequence ID" value="NZ_CP136337.1"/>
</dbReference>
<geneLocation type="plasmid" evidence="2 3">
    <name>unnamed1</name>
</geneLocation>
<feature type="transmembrane region" description="Helical" evidence="1">
    <location>
        <begin position="78"/>
        <end position="99"/>
    </location>
</feature>
<evidence type="ECO:0000256" key="1">
    <source>
        <dbReference type="SAM" id="Phobius"/>
    </source>
</evidence>
<keyword evidence="1" id="KW-1133">Transmembrane helix</keyword>
<keyword evidence="2" id="KW-0614">Plasmid</keyword>
<feature type="transmembrane region" description="Helical" evidence="1">
    <location>
        <begin position="53"/>
        <end position="72"/>
    </location>
</feature>
<reference evidence="2 3" key="1">
    <citation type="submission" date="2023-10" db="EMBL/GenBank/DDBJ databases">
        <title>Bacteria for the degradation of biodegradable plastic PBAT(Polybutylene adipate terephthalate).</title>
        <authorList>
            <person name="Weon H.-Y."/>
            <person name="Yeon J."/>
        </authorList>
    </citation>
    <scope>NUCLEOTIDE SEQUENCE [LARGE SCALE GENOMIC DNA]</scope>
    <source>
        <strain evidence="2 3">SBD 7-3</strain>
        <plasmid evidence="2 3">unnamed1</plasmid>
    </source>
</reference>
<dbReference type="EMBL" id="CP136337">
    <property type="protein sequence ID" value="WOB11237.1"/>
    <property type="molecule type" value="Genomic_DNA"/>
</dbReference>